<protein>
    <recommendedName>
        <fullName evidence="7">TCP domain-containing protein</fullName>
    </recommendedName>
</protein>
<evidence type="ECO:0000313" key="9">
    <source>
        <dbReference type="Proteomes" id="UP000823388"/>
    </source>
</evidence>
<dbReference type="PANTHER" id="PTHR31072">
    <property type="entry name" value="TRANSCRIPTION FACTOR TCP4-RELATED"/>
    <property type="match status" value="1"/>
</dbReference>
<dbReference type="GO" id="GO:0043565">
    <property type="term" value="F:sequence-specific DNA binding"/>
    <property type="evidence" value="ECO:0007669"/>
    <property type="project" value="TreeGrafter"/>
</dbReference>
<evidence type="ECO:0000256" key="5">
    <source>
        <dbReference type="ARBA" id="ARBA00023242"/>
    </source>
</evidence>
<keyword evidence="5" id="KW-0539">Nucleus</keyword>
<gene>
    <name evidence="8" type="ORF">PVAP13_9NG079800</name>
</gene>
<feature type="compositionally biased region" description="Low complexity" evidence="6">
    <location>
        <begin position="153"/>
        <end position="183"/>
    </location>
</feature>
<feature type="domain" description="TCP" evidence="7">
    <location>
        <begin position="68"/>
        <end position="126"/>
    </location>
</feature>
<reference evidence="8" key="1">
    <citation type="submission" date="2020-05" db="EMBL/GenBank/DDBJ databases">
        <title>WGS assembly of Panicum virgatum.</title>
        <authorList>
            <person name="Lovell J.T."/>
            <person name="Jenkins J."/>
            <person name="Shu S."/>
            <person name="Juenger T.E."/>
            <person name="Schmutz J."/>
        </authorList>
    </citation>
    <scope>NUCLEOTIDE SEQUENCE</scope>
    <source>
        <strain evidence="8">AP13</strain>
    </source>
</reference>
<proteinExistence type="predicted"/>
<dbReference type="OrthoDB" id="688758at2759"/>
<keyword evidence="4" id="KW-0804">Transcription</keyword>
<evidence type="ECO:0000256" key="2">
    <source>
        <dbReference type="ARBA" id="ARBA00023015"/>
    </source>
</evidence>
<evidence type="ECO:0000313" key="8">
    <source>
        <dbReference type="EMBL" id="KAG2534720.1"/>
    </source>
</evidence>
<keyword evidence="9" id="KW-1185">Reference proteome</keyword>
<keyword evidence="2" id="KW-0805">Transcription regulation</keyword>
<dbReference type="GO" id="GO:0003700">
    <property type="term" value="F:DNA-binding transcription factor activity"/>
    <property type="evidence" value="ECO:0007669"/>
    <property type="project" value="InterPro"/>
</dbReference>
<feature type="compositionally biased region" description="Low complexity" evidence="6">
    <location>
        <begin position="1"/>
        <end position="25"/>
    </location>
</feature>
<organism evidence="8 9">
    <name type="scientific">Panicum virgatum</name>
    <name type="common">Blackwell switchgrass</name>
    <dbReference type="NCBI Taxonomy" id="38727"/>
    <lineage>
        <taxon>Eukaryota</taxon>
        <taxon>Viridiplantae</taxon>
        <taxon>Streptophyta</taxon>
        <taxon>Embryophyta</taxon>
        <taxon>Tracheophyta</taxon>
        <taxon>Spermatophyta</taxon>
        <taxon>Magnoliopsida</taxon>
        <taxon>Liliopsida</taxon>
        <taxon>Poales</taxon>
        <taxon>Poaceae</taxon>
        <taxon>PACMAD clade</taxon>
        <taxon>Panicoideae</taxon>
        <taxon>Panicodae</taxon>
        <taxon>Paniceae</taxon>
        <taxon>Panicinae</taxon>
        <taxon>Panicum</taxon>
        <taxon>Panicum sect. Hiantes</taxon>
    </lineage>
</organism>
<dbReference type="GO" id="GO:2000032">
    <property type="term" value="P:regulation of secondary shoot formation"/>
    <property type="evidence" value="ECO:0007669"/>
    <property type="project" value="TreeGrafter"/>
</dbReference>
<dbReference type="PANTHER" id="PTHR31072:SF114">
    <property type="entry name" value="TRANSCRIPTION FACTOR PCF6"/>
    <property type="match status" value="1"/>
</dbReference>
<dbReference type="InterPro" id="IPR017887">
    <property type="entry name" value="TF_TCP_subgr"/>
</dbReference>
<dbReference type="EMBL" id="CM029054">
    <property type="protein sequence ID" value="KAG2534720.1"/>
    <property type="molecule type" value="Genomic_DNA"/>
</dbReference>
<name>A0A8T0MC89_PANVG</name>
<comment type="subcellular location">
    <subcellularLocation>
        <location evidence="1">Nucleus</location>
    </subcellularLocation>
</comment>
<dbReference type="GO" id="GO:0005634">
    <property type="term" value="C:nucleus"/>
    <property type="evidence" value="ECO:0007669"/>
    <property type="project" value="UniProtKB-SubCell"/>
</dbReference>
<comment type="caution">
    <text evidence="8">The sequence shown here is derived from an EMBL/GenBank/DDBJ whole genome shotgun (WGS) entry which is preliminary data.</text>
</comment>
<evidence type="ECO:0000256" key="3">
    <source>
        <dbReference type="ARBA" id="ARBA00023125"/>
    </source>
</evidence>
<dbReference type="Pfam" id="PF03634">
    <property type="entry name" value="TCP"/>
    <property type="match status" value="1"/>
</dbReference>
<dbReference type="Proteomes" id="UP000823388">
    <property type="component" value="Chromosome 9N"/>
</dbReference>
<dbReference type="InterPro" id="IPR005333">
    <property type="entry name" value="Transcription_factor_TCP"/>
</dbReference>
<evidence type="ECO:0000256" key="6">
    <source>
        <dbReference type="SAM" id="MobiDB-lite"/>
    </source>
</evidence>
<feature type="region of interest" description="Disordered" evidence="6">
    <location>
        <begin position="1"/>
        <end position="76"/>
    </location>
</feature>
<evidence type="ECO:0000256" key="1">
    <source>
        <dbReference type="ARBA" id="ARBA00004123"/>
    </source>
</evidence>
<dbReference type="PROSITE" id="PS51369">
    <property type="entry name" value="TCP"/>
    <property type="match status" value="1"/>
</dbReference>
<evidence type="ECO:0000259" key="7">
    <source>
        <dbReference type="PROSITE" id="PS51369"/>
    </source>
</evidence>
<accession>A0A8T0MC89</accession>
<evidence type="ECO:0000256" key="4">
    <source>
        <dbReference type="ARBA" id="ARBA00023163"/>
    </source>
</evidence>
<keyword evidence="3" id="KW-0238">DNA-binding</keyword>
<sequence length="385" mass="39497">MEAVGDGAAAGAGDEAPPGRSQQGAKRGRGGGVRGGEAEAAWGLPPALPPPQGPGAGSRIYRVRASGGKDRHSKVYTAKGIRDRRVRLSVPTAIQFYDLQDRLGFDQPSKAIEWLINAASDAIDKLPALDTAAFAALPGPAEADAAKVKQQLGSSSGGSSPSETSKGSELSLSRSDSRGGAAAARDREVTVASTSAQAASFTELLTGVASSGAISAAEHKQSWQQQQPSASAAAAADCVGIARPGKGAHGLSTHAFSGPIKFGNAPPFGMVPAQPFNFTSHVEMPHFSLGQDALVASSPPAAGDYSLNFSMSSGFLGTNRGTLQSNSQSNFSGHHHQQLQRLDGPFLFGHAAAAHPASENQLAASAALQLWDGFRHSGMKEKSKN</sequence>
<dbReference type="AlphaFoldDB" id="A0A8T0MC89"/>
<feature type="region of interest" description="Disordered" evidence="6">
    <location>
        <begin position="145"/>
        <end position="188"/>
    </location>
</feature>